<keyword evidence="4" id="KW-1185">Reference proteome</keyword>
<dbReference type="SMART" id="SM00634">
    <property type="entry name" value="BID_1"/>
    <property type="match status" value="1"/>
</dbReference>
<reference evidence="4" key="1">
    <citation type="submission" date="2009-09" db="EMBL/GenBank/DDBJ databases">
        <title>The complete chromosome of Alicyclobacillus acidocaldarius subsp. acidocaldarius DSM 446.</title>
        <authorList>
            <consortium name="US DOE Joint Genome Institute (JGI-PGF)"/>
            <person name="Lucas S."/>
            <person name="Copeland A."/>
            <person name="Lapidus A."/>
            <person name="Glavina del Rio T."/>
            <person name="Dalin E."/>
            <person name="Tice H."/>
            <person name="Bruce D."/>
            <person name="Goodwin L."/>
            <person name="Pitluck S."/>
            <person name="Kyrpides N."/>
            <person name="Mavromatis K."/>
            <person name="Ivanova N."/>
            <person name="Ovchinnikova G."/>
            <person name="Chertkov O."/>
            <person name="Sims D."/>
            <person name="Brettin T."/>
            <person name="Detter J.C."/>
            <person name="Han C."/>
            <person name="Larimer F."/>
            <person name="Land M."/>
            <person name="Hauser L."/>
            <person name="Markowitz V."/>
            <person name="Cheng J.-F."/>
            <person name="Hugenholtz P."/>
            <person name="Woyke T."/>
            <person name="Wu D."/>
            <person name="Pukall R."/>
            <person name="Klenk H.-P."/>
            <person name="Eisen J.A."/>
        </authorList>
    </citation>
    <scope>NUCLEOTIDE SEQUENCE [LARGE SCALE GENOMIC DNA]</scope>
    <source>
        <strain evidence="4">ATCC 27009 / DSM 446 / BCRC 14685 / JCM 5260 / KCTC 1825 / NBRC 15652 / NCIMB 11725 / NRRL B-14509 / 104-IA</strain>
    </source>
</reference>
<evidence type="ECO:0000256" key="1">
    <source>
        <dbReference type="ARBA" id="ARBA00010116"/>
    </source>
</evidence>
<dbReference type="RefSeq" id="WP_012810560.1">
    <property type="nucleotide sequence ID" value="NC_013205.1"/>
</dbReference>
<dbReference type="InterPro" id="IPR008964">
    <property type="entry name" value="Invasin/intimin_cell_adhesion"/>
</dbReference>
<feature type="domain" description="Big-1" evidence="2">
    <location>
        <begin position="177"/>
        <end position="271"/>
    </location>
</feature>
<comment type="similarity">
    <text evidence="1">Belongs to the intimin/invasin family.</text>
</comment>
<accession>C8WVU6</accession>
<dbReference type="SUPFAM" id="SSF49373">
    <property type="entry name" value="Invasin/intimin cell-adhesion fragments"/>
    <property type="match status" value="2"/>
</dbReference>
<evidence type="ECO:0000313" key="3">
    <source>
        <dbReference type="EMBL" id="ACV58218.1"/>
    </source>
</evidence>
<dbReference type="STRING" id="521098.Aaci_1187"/>
<dbReference type="EMBL" id="CP001727">
    <property type="protein sequence ID" value="ACV58218.1"/>
    <property type="molecule type" value="Genomic_DNA"/>
</dbReference>
<dbReference type="InterPro" id="IPR013783">
    <property type="entry name" value="Ig-like_fold"/>
</dbReference>
<dbReference type="HOGENOM" id="CLU_396219_0_0_9"/>
<protein>
    <submittedName>
        <fullName evidence="3">Ig domain protein group 1 domain protein</fullName>
    </submittedName>
</protein>
<name>C8WVU6_ALIAD</name>
<dbReference type="KEGG" id="aac:Aaci_1187"/>
<dbReference type="InterPro" id="IPR017868">
    <property type="entry name" value="Filamin/ABP280_repeat-like"/>
</dbReference>
<dbReference type="InterPro" id="IPR003344">
    <property type="entry name" value="Big_1_dom"/>
</dbReference>
<dbReference type="Gene3D" id="2.60.40.10">
    <property type="entry name" value="Immunoglobulins"/>
    <property type="match status" value="2"/>
</dbReference>
<organism evidence="3 4">
    <name type="scientific">Alicyclobacillus acidocaldarius subsp. acidocaldarius (strain ATCC 27009 / DSM 446 / BCRC 14685 / JCM 5260 / KCTC 1825 / NBRC 15652 / NCIMB 11725 / NRRL B-14509 / 104-IA)</name>
    <name type="common">Bacillus acidocaldarius</name>
    <dbReference type="NCBI Taxonomy" id="521098"/>
    <lineage>
        <taxon>Bacteria</taxon>
        <taxon>Bacillati</taxon>
        <taxon>Bacillota</taxon>
        <taxon>Bacilli</taxon>
        <taxon>Bacillales</taxon>
        <taxon>Alicyclobacillaceae</taxon>
        <taxon>Alicyclobacillus</taxon>
    </lineage>
</organism>
<dbReference type="Pfam" id="PF02369">
    <property type="entry name" value="Big_1"/>
    <property type="match status" value="1"/>
</dbReference>
<dbReference type="PROSITE" id="PS51127">
    <property type="entry name" value="BIG1"/>
    <property type="match status" value="1"/>
</dbReference>
<gene>
    <name evidence="3" type="ordered locus">Aaci_1187</name>
</gene>
<reference evidence="3 4" key="2">
    <citation type="journal article" date="2010" name="Stand. Genomic Sci.">
        <title>Complete genome sequence of Alicyclobacillus acidocaldarius type strain (104-IA).</title>
        <authorList>
            <person name="Mavromatis K."/>
            <person name="Sikorski J."/>
            <person name="Lapidus A."/>
            <person name="Glavina Del Rio T."/>
            <person name="Copeland A."/>
            <person name="Tice H."/>
            <person name="Cheng J.F."/>
            <person name="Lucas S."/>
            <person name="Chen F."/>
            <person name="Nolan M."/>
            <person name="Bruce D."/>
            <person name="Goodwin L."/>
            <person name="Pitluck S."/>
            <person name="Ivanova N."/>
            <person name="Ovchinnikova G."/>
            <person name="Pati A."/>
            <person name="Chen A."/>
            <person name="Palaniappan K."/>
            <person name="Land M."/>
            <person name="Hauser L."/>
            <person name="Chang Y.J."/>
            <person name="Jeffries C.D."/>
            <person name="Chain P."/>
            <person name="Meincke L."/>
            <person name="Sims D."/>
            <person name="Chertkov O."/>
            <person name="Han C."/>
            <person name="Brettin T."/>
            <person name="Detter J.C."/>
            <person name="Wahrenburg C."/>
            <person name="Rohde M."/>
            <person name="Pukall R."/>
            <person name="Goker M."/>
            <person name="Bristow J."/>
            <person name="Eisen J.A."/>
            <person name="Markowitz V."/>
            <person name="Hugenholtz P."/>
            <person name="Klenk H.P."/>
            <person name="Kyrpides N.C."/>
        </authorList>
    </citation>
    <scope>NUCLEOTIDE SEQUENCE [LARGE SCALE GENOMIC DNA]</scope>
    <source>
        <strain evidence="4">ATCC 27009 / DSM 446 / BCRC 14685 / JCM 5260 / KCTC 1825 / NBRC 15652 / NCIMB 11725 / NRRL B-14509 / 104-IA</strain>
    </source>
</reference>
<sequence length="695" mass="72362">MKGWRWRKAGPDHMVPRIILILSGVLLASAGATGLWVLYAHGGNRQAVAADSMAEELWGQHIPAYTVSVQNGNGSVQQTGIVGMQVSLSASTQQAQVGQSVTLTATASEDVSGYELAIYDVTSGQWVGQAVTSGTQATATVSQTSPGAHQYVAYIGSNGNSPVGASSPVQVTWNAFQMDLQASNTNVFPGQPVTISGQVMSNGSGVPGLLVSVSANGGSVSPSQVTTDNNGNFTATFTPSAAGTYTITATCLGQSASTSVQVRPALSVSLQASASDVSIGQDVTLTATVNQDVAPYALDILDETTGQWVAGPVTNGTTLTANVSQSTPSTHTYVAFVGNANSTSGTLAQSTAIHVTWYPMLTVGWNTSTWPPSLTITGYGFGNTSQVTPGMLMIDDPTQGWRAGHPGDAVQPQVQSWTNTGIVVSGFAGYGLSDQTNWTDGNGSWVFRPGDQLTIQVVNPQTGTSQSTNVTYPTSASMPTVTINPISLAPGAQTNITGHVSFNGQPLANQVVNVAVSAGTLGGTAYVNNASEHFVTTDGNGDFSIPYTAPQQAGSVQVIVMADGVTVTQTISVTAPQTITVYSGAPLPTPTQDFYFTIPPTANNTWTLYLDIWNAPSWTYVYLRNLSTGQIIQVTPTMATNDNSCPNFCYGNASGGFGNTTPYTYMIPVPLTPGTWDLYDSGSYGYISLIQFAQN</sequence>
<evidence type="ECO:0000313" key="4">
    <source>
        <dbReference type="Proteomes" id="UP000001917"/>
    </source>
</evidence>
<dbReference type="Proteomes" id="UP000001917">
    <property type="component" value="Chromosome"/>
</dbReference>
<dbReference type="AlphaFoldDB" id="C8WVU6"/>
<evidence type="ECO:0000259" key="2">
    <source>
        <dbReference type="PROSITE" id="PS51127"/>
    </source>
</evidence>
<proteinExistence type="inferred from homology"/>
<dbReference type="PROSITE" id="PS50194">
    <property type="entry name" value="FILAMIN_REPEAT"/>
    <property type="match status" value="1"/>
</dbReference>